<keyword evidence="11" id="KW-1185">Reference proteome</keyword>
<feature type="domain" description="RING-Gid-type" evidence="9">
    <location>
        <begin position="309"/>
        <end position="379"/>
    </location>
</feature>
<dbReference type="SMART" id="SM00757">
    <property type="entry name" value="CRA"/>
    <property type="match status" value="1"/>
</dbReference>
<keyword evidence="3" id="KW-0963">Cytoplasm</keyword>
<dbReference type="Pfam" id="PF10607">
    <property type="entry name" value="CTLH"/>
    <property type="match status" value="1"/>
</dbReference>
<feature type="zinc finger region" description="RING-Gid-type" evidence="7">
    <location>
        <begin position="309"/>
        <end position="379"/>
    </location>
</feature>
<evidence type="ECO:0000256" key="3">
    <source>
        <dbReference type="ARBA" id="ARBA00022490"/>
    </source>
</evidence>
<evidence type="ECO:0000313" key="11">
    <source>
        <dbReference type="Proteomes" id="UP000603453"/>
    </source>
</evidence>
<accession>A0A8H7UQW3</accession>
<dbReference type="GO" id="GO:0043161">
    <property type="term" value="P:proteasome-mediated ubiquitin-dependent protein catabolic process"/>
    <property type="evidence" value="ECO:0007669"/>
    <property type="project" value="InterPro"/>
</dbReference>
<name>A0A8H7UQW3_9FUNG</name>
<dbReference type="InterPro" id="IPR045098">
    <property type="entry name" value="Fyv10_fam"/>
</dbReference>
<comment type="similarity">
    <text evidence="2">Belongs to the FYV10 family.</text>
</comment>
<dbReference type="InterPro" id="IPR006595">
    <property type="entry name" value="CTLH_C"/>
</dbReference>
<feature type="domain" description="CTLH" evidence="8">
    <location>
        <begin position="157"/>
        <end position="213"/>
    </location>
</feature>
<comment type="caution">
    <text evidence="10">The sequence shown here is derived from an EMBL/GenBank/DDBJ whole genome shotgun (WGS) entry which is preliminary data.</text>
</comment>
<evidence type="ECO:0000256" key="4">
    <source>
        <dbReference type="ARBA" id="ARBA00022723"/>
    </source>
</evidence>
<evidence type="ECO:0000256" key="6">
    <source>
        <dbReference type="ARBA" id="ARBA00022833"/>
    </source>
</evidence>
<dbReference type="CDD" id="cd16659">
    <property type="entry name" value="RING-Ubox_Emp"/>
    <property type="match status" value="1"/>
</dbReference>
<dbReference type="InterPro" id="IPR006594">
    <property type="entry name" value="LisH"/>
</dbReference>
<dbReference type="SMART" id="SM00668">
    <property type="entry name" value="CTLH"/>
    <property type="match status" value="1"/>
</dbReference>
<gene>
    <name evidence="10" type="ORF">INT47_010039</name>
</gene>
<dbReference type="GO" id="GO:0034657">
    <property type="term" value="C:GID complex"/>
    <property type="evidence" value="ECO:0007669"/>
    <property type="project" value="TreeGrafter"/>
</dbReference>
<organism evidence="10 11">
    <name type="scientific">Mucor saturninus</name>
    <dbReference type="NCBI Taxonomy" id="64648"/>
    <lineage>
        <taxon>Eukaryota</taxon>
        <taxon>Fungi</taxon>
        <taxon>Fungi incertae sedis</taxon>
        <taxon>Mucoromycota</taxon>
        <taxon>Mucoromycotina</taxon>
        <taxon>Mucoromycetes</taxon>
        <taxon>Mucorales</taxon>
        <taxon>Mucorineae</taxon>
        <taxon>Mucoraceae</taxon>
        <taxon>Mucor</taxon>
    </lineage>
</organism>
<dbReference type="OrthoDB" id="1933455at2759"/>
<dbReference type="Proteomes" id="UP000603453">
    <property type="component" value="Unassembled WGS sequence"/>
</dbReference>
<dbReference type="PROSITE" id="PS51867">
    <property type="entry name" value="ZF_RING_GID"/>
    <property type="match status" value="1"/>
</dbReference>
<evidence type="ECO:0000259" key="9">
    <source>
        <dbReference type="PROSITE" id="PS51867"/>
    </source>
</evidence>
<dbReference type="GO" id="GO:0005634">
    <property type="term" value="C:nucleus"/>
    <property type="evidence" value="ECO:0007669"/>
    <property type="project" value="TreeGrafter"/>
</dbReference>
<evidence type="ECO:0000256" key="1">
    <source>
        <dbReference type="ARBA" id="ARBA00004496"/>
    </source>
</evidence>
<comment type="subcellular location">
    <subcellularLocation>
        <location evidence="1">Cytoplasm</location>
    </subcellularLocation>
</comment>
<sequence length="417" mass="47725">VMNTIKPDQIIELEPSLIKVPYEQLRKSFRSQHRYLEKELASIHDKIERCVRDTSITPEKASLKVDELLKQVEKLTDKLQKTREEELGHSDRIEKRIQNLREIENITSPKAPEFIAWSKTRLDRVIVDYLLREGMTATASTVAAEGGIEDMVDIQLFAQSEKIEESLRNHSCKECLAWCSENKSSLRKMKSTLEFNLRIQELIELIRAENTLEAIPYARKYLAPLEPTDAKKFSQVMGLFAFKSNTTCLPYKDLYDPKRWLELIDQFRADNYSLCSLTSHPLLSITLQAGLSALKTPQCYEHENQNVNCPICDNTTLGSLAEKLPLSHHVNSTIVCRISGKIMNEDNQPMLLPNGRVYSLNALQEMAAKSGGKITCPRTGDVYQLDEIKNQSRLNPINVIIYTTSKYIKKIIKSHVR</sequence>
<dbReference type="InterPro" id="IPR013144">
    <property type="entry name" value="CRA_dom"/>
</dbReference>
<dbReference type="AlphaFoldDB" id="A0A8H7UQW3"/>
<dbReference type="EMBL" id="JAEPRD010000303">
    <property type="protein sequence ID" value="KAG2192260.1"/>
    <property type="molecule type" value="Genomic_DNA"/>
</dbReference>
<keyword evidence="6" id="KW-0862">Zinc</keyword>
<evidence type="ECO:0008006" key="12">
    <source>
        <dbReference type="Google" id="ProtNLM"/>
    </source>
</evidence>
<dbReference type="PROSITE" id="PS50897">
    <property type="entry name" value="CTLH"/>
    <property type="match status" value="1"/>
</dbReference>
<dbReference type="SMART" id="SM00667">
    <property type="entry name" value="LisH"/>
    <property type="match status" value="1"/>
</dbReference>
<evidence type="ECO:0000256" key="7">
    <source>
        <dbReference type="PROSITE-ProRule" id="PRU01215"/>
    </source>
</evidence>
<proteinExistence type="inferred from homology"/>
<dbReference type="GO" id="GO:0008270">
    <property type="term" value="F:zinc ion binding"/>
    <property type="evidence" value="ECO:0007669"/>
    <property type="project" value="UniProtKB-KW"/>
</dbReference>
<dbReference type="InterPro" id="IPR044063">
    <property type="entry name" value="ZF_RING_GID"/>
</dbReference>
<dbReference type="GO" id="GO:0005737">
    <property type="term" value="C:cytoplasm"/>
    <property type="evidence" value="ECO:0007669"/>
    <property type="project" value="UniProtKB-SubCell"/>
</dbReference>
<protein>
    <recommendedName>
        <fullName evidence="12">Macrophage erythroblast attacher</fullName>
    </recommendedName>
</protein>
<evidence type="ECO:0000256" key="5">
    <source>
        <dbReference type="ARBA" id="ARBA00022771"/>
    </source>
</evidence>
<dbReference type="PANTHER" id="PTHR12170">
    <property type="entry name" value="MACROPHAGE ERYTHROBLAST ATTACHER-RELATED"/>
    <property type="match status" value="1"/>
</dbReference>
<evidence type="ECO:0000313" key="10">
    <source>
        <dbReference type="EMBL" id="KAG2192260.1"/>
    </source>
</evidence>
<reference evidence="10" key="1">
    <citation type="submission" date="2020-12" db="EMBL/GenBank/DDBJ databases">
        <title>Metabolic potential, ecology and presence of endohyphal bacteria is reflected in genomic diversity of Mucoromycotina.</title>
        <authorList>
            <person name="Muszewska A."/>
            <person name="Okrasinska A."/>
            <person name="Steczkiewicz K."/>
            <person name="Drgas O."/>
            <person name="Orlowska M."/>
            <person name="Perlinska-Lenart U."/>
            <person name="Aleksandrzak-Piekarczyk T."/>
            <person name="Szatraj K."/>
            <person name="Zielenkiewicz U."/>
            <person name="Pilsyk S."/>
            <person name="Malc E."/>
            <person name="Mieczkowski P."/>
            <person name="Kruszewska J.S."/>
            <person name="Biernat P."/>
            <person name="Pawlowska J."/>
        </authorList>
    </citation>
    <scope>NUCLEOTIDE SEQUENCE</scope>
    <source>
        <strain evidence="10">WA0000017839</strain>
    </source>
</reference>
<dbReference type="PROSITE" id="PS50896">
    <property type="entry name" value="LISH"/>
    <property type="match status" value="1"/>
</dbReference>
<evidence type="ECO:0000259" key="8">
    <source>
        <dbReference type="PROSITE" id="PS50897"/>
    </source>
</evidence>
<evidence type="ECO:0000256" key="2">
    <source>
        <dbReference type="ARBA" id="ARBA00010615"/>
    </source>
</evidence>
<dbReference type="GO" id="GO:0061630">
    <property type="term" value="F:ubiquitin protein ligase activity"/>
    <property type="evidence" value="ECO:0007669"/>
    <property type="project" value="InterPro"/>
</dbReference>
<dbReference type="InterPro" id="IPR024964">
    <property type="entry name" value="CTLH/CRA"/>
</dbReference>
<keyword evidence="4" id="KW-0479">Metal-binding</keyword>
<dbReference type="PANTHER" id="PTHR12170:SF2">
    <property type="entry name" value="E3 UBIQUITIN-PROTEIN TRANSFERASE MAEA"/>
    <property type="match status" value="1"/>
</dbReference>
<feature type="non-terminal residue" evidence="10">
    <location>
        <position position="1"/>
    </location>
</feature>
<keyword evidence="5 7" id="KW-0863">Zinc-finger</keyword>